<dbReference type="Proteomes" id="UP000015104">
    <property type="component" value="Unassembled WGS sequence"/>
</dbReference>
<dbReference type="InterPro" id="IPR032675">
    <property type="entry name" value="LRR_dom_sf"/>
</dbReference>
<evidence type="ECO:0008006" key="3">
    <source>
        <dbReference type="Google" id="ProtNLM"/>
    </source>
</evidence>
<organism evidence="1 2">
    <name type="scientific">Tetranychus urticae</name>
    <name type="common">Two-spotted spider mite</name>
    <dbReference type="NCBI Taxonomy" id="32264"/>
    <lineage>
        <taxon>Eukaryota</taxon>
        <taxon>Metazoa</taxon>
        <taxon>Ecdysozoa</taxon>
        <taxon>Arthropoda</taxon>
        <taxon>Chelicerata</taxon>
        <taxon>Arachnida</taxon>
        <taxon>Acari</taxon>
        <taxon>Acariformes</taxon>
        <taxon>Trombidiformes</taxon>
        <taxon>Prostigmata</taxon>
        <taxon>Eleutherengona</taxon>
        <taxon>Raphignathae</taxon>
        <taxon>Tetranychoidea</taxon>
        <taxon>Tetranychidae</taxon>
        <taxon>Tetranychus</taxon>
    </lineage>
</organism>
<name>T1K8Q7_TETUR</name>
<reference evidence="2" key="1">
    <citation type="submission" date="2011-08" db="EMBL/GenBank/DDBJ databases">
        <authorList>
            <person name="Rombauts S."/>
        </authorList>
    </citation>
    <scope>NUCLEOTIDE SEQUENCE</scope>
    <source>
        <strain evidence="2">London</strain>
    </source>
</reference>
<dbReference type="InterPro" id="IPR036047">
    <property type="entry name" value="F-box-like_dom_sf"/>
</dbReference>
<dbReference type="SUPFAM" id="SSF52047">
    <property type="entry name" value="RNI-like"/>
    <property type="match status" value="1"/>
</dbReference>
<dbReference type="SUPFAM" id="SSF81383">
    <property type="entry name" value="F-box domain"/>
    <property type="match status" value="1"/>
</dbReference>
<proteinExistence type="predicted"/>
<sequence>MLINELADDCLLPIFDFVNDLDDLINCYKVCVRWSNLIAKRTRKVKYLLEVPYDPNDHCSEDGSDCSDSYLCPFDCVYYQGGTPIDETCLIKKMDIVSFVRNHESLKGVIDKNGDPTKYCDKLEMLFSCSFDSSKIPNGSSMKQLNTAGASLEAVKRYAHDFPNLEMLRMSFCTNGNYDILRVPVFEKLKILVLHSVDGKNVFYGFQLMDSCPNLQSAFINMQTNRFFVDETLKHECLQDLVIGVYTNAQFNWNDLKRLLMKYPNLKHLSLRNIHCMKDEHVVKLVRILPNLVLLNIANWPRISKRAVDIVDDYCKRNGRSIKCYVDLDRDKVKSDWPQLSTKEETISRGFDFMKHCFLKDIYELPHFLVPIEL</sequence>
<dbReference type="Gene3D" id="3.80.10.10">
    <property type="entry name" value="Ribonuclease Inhibitor"/>
    <property type="match status" value="1"/>
</dbReference>
<evidence type="ECO:0000313" key="2">
    <source>
        <dbReference type="Proteomes" id="UP000015104"/>
    </source>
</evidence>
<keyword evidence="2" id="KW-1185">Reference proteome</keyword>
<dbReference type="AlphaFoldDB" id="T1K8Q7"/>
<dbReference type="HOGENOM" id="CLU_029073_1_0_1"/>
<dbReference type="EMBL" id="CAEY01001880">
    <property type="status" value="NOT_ANNOTATED_CDS"/>
    <property type="molecule type" value="Genomic_DNA"/>
</dbReference>
<dbReference type="EnsemblMetazoa" id="tetur07g02210.1">
    <property type="protein sequence ID" value="tetur07g02210.1"/>
    <property type="gene ID" value="tetur07g02210"/>
</dbReference>
<reference evidence="1" key="2">
    <citation type="submission" date="2015-06" db="UniProtKB">
        <authorList>
            <consortium name="EnsemblMetazoa"/>
        </authorList>
    </citation>
    <scope>IDENTIFICATION</scope>
</reference>
<accession>T1K8Q7</accession>
<evidence type="ECO:0000313" key="1">
    <source>
        <dbReference type="EnsemblMetazoa" id="tetur07g02210.1"/>
    </source>
</evidence>
<protein>
    <recommendedName>
        <fullName evidence="3">F-box domain-containing protein</fullName>
    </recommendedName>
</protein>
<dbReference type="Gene3D" id="1.20.1280.50">
    <property type="match status" value="1"/>
</dbReference>